<keyword evidence="4" id="KW-0862">Zinc</keyword>
<evidence type="ECO:0000256" key="6">
    <source>
        <dbReference type="ARBA" id="ARBA00023027"/>
    </source>
</evidence>
<evidence type="ECO:0000313" key="8">
    <source>
        <dbReference type="EMBL" id="KIM96866.1"/>
    </source>
</evidence>
<keyword evidence="6" id="KW-0520">NAD</keyword>
<dbReference type="SUPFAM" id="SSF50129">
    <property type="entry name" value="GroES-like"/>
    <property type="match status" value="1"/>
</dbReference>
<dbReference type="Gene3D" id="3.40.50.720">
    <property type="entry name" value="NAD(P)-binding Rossmann-like Domain"/>
    <property type="match status" value="1"/>
</dbReference>
<keyword evidence="9" id="KW-1185">Reference proteome</keyword>
<reference evidence="8 9" key="1">
    <citation type="submission" date="2014-04" db="EMBL/GenBank/DDBJ databases">
        <authorList>
            <consortium name="DOE Joint Genome Institute"/>
            <person name="Kuo A."/>
            <person name="Martino E."/>
            <person name="Perotto S."/>
            <person name="Kohler A."/>
            <person name="Nagy L.G."/>
            <person name="Floudas D."/>
            <person name="Copeland A."/>
            <person name="Barry K.W."/>
            <person name="Cichocki N."/>
            <person name="Veneault-Fourrey C."/>
            <person name="LaButti K."/>
            <person name="Lindquist E.A."/>
            <person name="Lipzen A."/>
            <person name="Lundell T."/>
            <person name="Morin E."/>
            <person name="Murat C."/>
            <person name="Sun H."/>
            <person name="Tunlid A."/>
            <person name="Henrissat B."/>
            <person name="Grigoriev I.V."/>
            <person name="Hibbett D.S."/>
            <person name="Martin F."/>
            <person name="Nordberg H.P."/>
            <person name="Cantor M.N."/>
            <person name="Hua S.X."/>
        </authorList>
    </citation>
    <scope>NUCLEOTIDE SEQUENCE [LARGE SCALE GENOMIC DNA]</scope>
    <source>
        <strain evidence="8 9">Zn</strain>
    </source>
</reference>
<reference evidence="9" key="2">
    <citation type="submission" date="2015-01" db="EMBL/GenBank/DDBJ databases">
        <title>Evolutionary Origins and Diversification of the Mycorrhizal Mutualists.</title>
        <authorList>
            <consortium name="DOE Joint Genome Institute"/>
            <consortium name="Mycorrhizal Genomics Consortium"/>
            <person name="Kohler A."/>
            <person name="Kuo A."/>
            <person name="Nagy L.G."/>
            <person name="Floudas D."/>
            <person name="Copeland A."/>
            <person name="Barry K.W."/>
            <person name="Cichocki N."/>
            <person name="Veneault-Fourrey C."/>
            <person name="LaButti K."/>
            <person name="Lindquist E.A."/>
            <person name="Lipzen A."/>
            <person name="Lundell T."/>
            <person name="Morin E."/>
            <person name="Murat C."/>
            <person name="Riley R."/>
            <person name="Ohm R."/>
            <person name="Sun H."/>
            <person name="Tunlid A."/>
            <person name="Henrissat B."/>
            <person name="Grigoriev I.V."/>
            <person name="Hibbett D.S."/>
            <person name="Martin F."/>
        </authorList>
    </citation>
    <scope>NUCLEOTIDE SEQUENCE [LARGE SCALE GENOMIC DNA]</scope>
    <source>
        <strain evidence="9">Zn</strain>
    </source>
</reference>
<feature type="domain" description="Enoyl reductase (ER)" evidence="7">
    <location>
        <begin position="17"/>
        <end position="337"/>
    </location>
</feature>
<comment type="cofactor">
    <cofactor evidence="1">
        <name>Zn(2+)</name>
        <dbReference type="ChEBI" id="CHEBI:29105"/>
    </cofactor>
</comment>
<dbReference type="PANTHER" id="PTHR42940">
    <property type="entry name" value="ALCOHOL DEHYDROGENASE 1-RELATED"/>
    <property type="match status" value="1"/>
</dbReference>
<dbReference type="InterPro" id="IPR036291">
    <property type="entry name" value="NAD(P)-bd_dom_sf"/>
</dbReference>
<dbReference type="OrthoDB" id="256333at2759"/>
<dbReference type="AlphaFoldDB" id="A0A0C3H2U9"/>
<dbReference type="GO" id="GO:0004022">
    <property type="term" value="F:alcohol dehydrogenase (NAD+) activity"/>
    <property type="evidence" value="ECO:0007669"/>
    <property type="project" value="TreeGrafter"/>
</dbReference>
<dbReference type="EMBL" id="KN832883">
    <property type="protein sequence ID" value="KIM96866.1"/>
    <property type="molecule type" value="Genomic_DNA"/>
</dbReference>
<evidence type="ECO:0000256" key="3">
    <source>
        <dbReference type="ARBA" id="ARBA00022723"/>
    </source>
</evidence>
<dbReference type="SUPFAM" id="SSF51735">
    <property type="entry name" value="NAD(P)-binding Rossmann-fold domains"/>
    <property type="match status" value="1"/>
</dbReference>
<name>A0A0C3H2U9_OIDMZ</name>
<evidence type="ECO:0000256" key="1">
    <source>
        <dbReference type="ARBA" id="ARBA00001947"/>
    </source>
</evidence>
<dbReference type="SMART" id="SM00829">
    <property type="entry name" value="PKS_ER"/>
    <property type="match status" value="1"/>
</dbReference>
<gene>
    <name evidence="8" type="ORF">OIDMADRAFT_131185</name>
</gene>
<dbReference type="InterPro" id="IPR013149">
    <property type="entry name" value="ADH-like_C"/>
</dbReference>
<protein>
    <recommendedName>
        <fullName evidence="7">Enoyl reductase (ER) domain-containing protein</fullName>
    </recommendedName>
</protein>
<dbReference type="InterPro" id="IPR011032">
    <property type="entry name" value="GroES-like_sf"/>
</dbReference>
<proteinExistence type="inferred from homology"/>
<dbReference type="PANTHER" id="PTHR42940:SF7">
    <property type="entry name" value="ALCOHOL DEHYDROGENASE-LIKE N-TERMINAL DOMAIN-CONTAINING PROTEIN"/>
    <property type="match status" value="1"/>
</dbReference>
<organism evidence="8 9">
    <name type="scientific">Oidiodendron maius (strain Zn)</name>
    <dbReference type="NCBI Taxonomy" id="913774"/>
    <lineage>
        <taxon>Eukaryota</taxon>
        <taxon>Fungi</taxon>
        <taxon>Dikarya</taxon>
        <taxon>Ascomycota</taxon>
        <taxon>Pezizomycotina</taxon>
        <taxon>Leotiomycetes</taxon>
        <taxon>Leotiomycetes incertae sedis</taxon>
        <taxon>Myxotrichaceae</taxon>
        <taxon>Oidiodendron</taxon>
    </lineage>
</organism>
<sequence length="340" mass="35657">MAGLPPSYKAAVVETPGAAITIKDVPLRHPGRGEVLIKVLACGICHSDAFVQEGNMGNAFPNTPGHEIVGDIAAVGDGEKKFAVGDRVGAGWHGGHDGICRECHRAEFHLCANREINGLTRNGGYAQYCILRSEAVARVPADLDPANVAPILCAGITTFNGIRKMNISAGDVVAIQGIGGLGHLGIQYARKMGFKTVAISNSSHKESLAKQLGAHHYINSSSQDVAAELQKIGGASLIMLTGPSAQSAGILMKGLAPKGKMLLLAIAGDVSIDTADLVLGSTSVGGWYSGSAIDMEEALEFARINYVEASIQKYPFHDAQKALDDMLAGKSQFRNVIVME</sequence>
<comment type="similarity">
    <text evidence="2">Belongs to the zinc-containing alcohol dehydrogenase family.</text>
</comment>
<evidence type="ECO:0000259" key="7">
    <source>
        <dbReference type="SMART" id="SM00829"/>
    </source>
</evidence>
<dbReference type="InParanoid" id="A0A0C3H2U9"/>
<dbReference type="STRING" id="913774.A0A0C3H2U9"/>
<dbReference type="FunFam" id="3.40.50.720:FF:000039">
    <property type="entry name" value="Alcohol dehydrogenase AdhP"/>
    <property type="match status" value="1"/>
</dbReference>
<evidence type="ECO:0000313" key="9">
    <source>
        <dbReference type="Proteomes" id="UP000054321"/>
    </source>
</evidence>
<evidence type="ECO:0000256" key="2">
    <source>
        <dbReference type="ARBA" id="ARBA00008072"/>
    </source>
</evidence>
<dbReference type="Pfam" id="PF00107">
    <property type="entry name" value="ADH_zinc_N"/>
    <property type="match status" value="1"/>
</dbReference>
<evidence type="ECO:0000256" key="4">
    <source>
        <dbReference type="ARBA" id="ARBA00022833"/>
    </source>
</evidence>
<keyword evidence="5" id="KW-0560">Oxidoreductase</keyword>
<dbReference type="GO" id="GO:0005737">
    <property type="term" value="C:cytoplasm"/>
    <property type="evidence" value="ECO:0007669"/>
    <property type="project" value="TreeGrafter"/>
</dbReference>
<accession>A0A0C3H2U9</accession>
<keyword evidence="3" id="KW-0479">Metal-binding</keyword>
<dbReference type="InterPro" id="IPR020843">
    <property type="entry name" value="ER"/>
</dbReference>
<dbReference type="InterPro" id="IPR013154">
    <property type="entry name" value="ADH-like_N"/>
</dbReference>
<dbReference type="Proteomes" id="UP000054321">
    <property type="component" value="Unassembled WGS sequence"/>
</dbReference>
<dbReference type="HOGENOM" id="CLU_026673_20_1_1"/>
<dbReference type="Gene3D" id="3.90.180.10">
    <property type="entry name" value="Medium-chain alcohol dehydrogenases, catalytic domain"/>
    <property type="match status" value="1"/>
</dbReference>
<evidence type="ECO:0000256" key="5">
    <source>
        <dbReference type="ARBA" id="ARBA00023002"/>
    </source>
</evidence>
<dbReference type="GO" id="GO:0046872">
    <property type="term" value="F:metal ion binding"/>
    <property type="evidence" value="ECO:0007669"/>
    <property type="project" value="UniProtKB-KW"/>
</dbReference>
<dbReference type="Pfam" id="PF08240">
    <property type="entry name" value="ADH_N"/>
    <property type="match status" value="1"/>
</dbReference>